<comment type="caution">
    <text evidence="6">The sequence shown here is derived from an EMBL/GenBank/DDBJ whole genome shotgun (WGS) entry which is preliminary data.</text>
</comment>
<dbReference type="RefSeq" id="WP_183987817.1">
    <property type="nucleotide sequence ID" value="NZ_JACHHG010000009.1"/>
</dbReference>
<dbReference type="CDD" id="cd05466">
    <property type="entry name" value="PBP2_LTTR_substrate"/>
    <property type="match status" value="1"/>
</dbReference>
<dbReference type="GO" id="GO:0003700">
    <property type="term" value="F:DNA-binding transcription factor activity"/>
    <property type="evidence" value="ECO:0007669"/>
    <property type="project" value="InterPro"/>
</dbReference>
<accession>A0A841I424</accession>
<dbReference type="InterPro" id="IPR005119">
    <property type="entry name" value="LysR_subst-bd"/>
</dbReference>
<evidence type="ECO:0000259" key="5">
    <source>
        <dbReference type="PROSITE" id="PS50931"/>
    </source>
</evidence>
<evidence type="ECO:0000256" key="2">
    <source>
        <dbReference type="ARBA" id="ARBA00023015"/>
    </source>
</evidence>
<organism evidence="6 7">
    <name type="scientific">Deinobacterium chartae</name>
    <dbReference type="NCBI Taxonomy" id="521158"/>
    <lineage>
        <taxon>Bacteria</taxon>
        <taxon>Thermotogati</taxon>
        <taxon>Deinococcota</taxon>
        <taxon>Deinococci</taxon>
        <taxon>Deinococcales</taxon>
        <taxon>Deinococcaceae</taxon>
        <taxon>Deinobacterium</taxon>
    </lineage>
</organism>
<dbReference type="Pfam" id="PF03466">
    <property type="entry name" value="LysR_substrate"/>
    <property type="match status" value="1"/>
</dbReference>
<dbReference type="Proteomes" id="UP000569951">
    <property type="component" value="Unassembled WGS sequence"/>
</dbReference>
<dbReference type="InterPro" id="IPR000847">
    <property type="entry name" value="LysR_HTH_N"/>
</dbReference>
<gene>
    <name evidence="6" type="ORF">HNR42_002495</name>
</gene>
<feature type="domain" description="HTH lysR-type" evidence="5">
    <location>
        <begin position="5"/>
        <end position="62"/>
    </location>
</feature>
<evidence type="ECO:0000313" key="6">
    <source>
        <dbReference type="EMBL" id="MBB6099059.1"/>
    </source>
</evidence>
<dbReference type="Gene3D" id="3.40.190.10">
    <property type="entry name" value="Periplasmic binding protein-like II"/>
    <property type="match status" value="2"/>
</dbReference>
<evidence type="ECO:0000256" key="3">
    <source>
        <dbReference type="ARBA" id="ARBA00023125"/>
    </source>
</evidence>
<evidence type="ECO:0000256" key="1">
    <source>
        <dbReference type="ARBA" id="ARBA00009437"/>
    </source>
</evidence>
<proteinExistence type="inferred from homology"/>
<dbReference type="PANTHER" id="PTHR30346">
    <property type="entry name" value="TRANSCRIPTIONAL DUAL REGULATOR HCAR-RELATED"/>
    <property type="match status" value="1"/>
</dbReference>
<dbReference type="PANTHER" id="PTHR30346:SF0">
    <property type="entry name" value="HCA OPERON TRANSCRIPTIONAL ACTIVATOR HCAR"/>
    <property type="match status" value="1"/>
</dbReference>
<comment type="similarity">
    <text evidence="1">Belongs to the LysR transcriptional regulatory family.</text>
</comment>
<dbReference type="Pfam" id="PF00126">
    <property type="entry name" value="HTH_1"/>
    <property type="match status" value="1"/>
</dbReference>
<dbReference type="InterPro" id="IPR036390">
    <property type="entry name" value="WH_DNA-bd_sf"/>
</dbReference>
<dbReference type="AlphaFoldDB" id="A0A841I424"/>
<dbReference type="InterPro" id="IPR036388">
    <property type="entry name" value="WH-like_DNA-bd_sf"/>
</dbReference>
<dbReference type="EMBL" id="JACHHG010000009">
    <property type="protein sequence ID" value="MBB6099059.1"/>
    <property type="molecule type" value="Genomic_DNA"/>
</dbReference>
<keyword evidence="7" id="KW-1185">Reference proteome</keyword>
<dbReference type="SUPFAM" id="SSF46785">
    <property type="entry name" value="Winged helix' DNA-binding domain"/>
    <property type="match status" value="1"/>
</dbReference>
<dbReference type="SUPFAM" id="SSF53850">
    <property type="entry name" value="Periplasmic binding protein-like II"/>
    <property type="match status" value="1"/>
</dbReference>
<protein>
    <submittedName>
        <fullName evidence="6">DNA-binding transcriptional LysR family regulator</fullName>
    </submittedName>
</protein>
<keyword evidence="3 6" id="KW-0238">DNA-binding</keyword>
<evidence type="ECO:0000313" key="7">
    <source>
        <dbReference type="Proteomes" id="UP000569951"/>
    </source>
</evidence>
<dbReference type="GO" id="GO:0003677">
    <property type="term" value="F:DNA binding"/>
    <property type="evidence" value="ECO:0007669"/>
    <property type="project" value="UniProtKB-KW"/>
</dbReference>
<sequence length="305" mass="32963">MQSALTLAQLRVFLAIAEHGSFSEAALQLDLHQSTVSYTLAEMERILGGSVFRRGRQGALLTPLGERLLPHARAALAAIDAMHQEAALERGSLSGVIRVATLRSAGVHLLPAIIHDLRREAPDLHVRVVHSPSGSLEDPLHAGQADVSLLNLPVATSLLTWPLLRDEYLAVFARGEAPARLGWEDFAARELLRCNEECWRIIRPHLEAHGVHLGAADQVREDAVILSMIGHGLGMSVMPRLSLDPLPAGLELRSLPDPLWRTLAVATLPNRASTPLVKTFVASARRVASRLAGSLPAQEEVGPRG</sequence>
<dbReference type="Gene3D" id="1.10.10.10">
    <property type="entry name" value="Winged helix-like DNA-binding domain superfamily/Winged helix DNA-binding domain"/>
    <property type="match status" value="1"/>
</dbReference>
<dbReference type="PROSITE" id="PS50931">
    <property type="entry name" value="HTH_LYSR"/>
    <property type="match status" value="1"/>
</dbReference>
<reference evidence="6 7" key="1">
    <citation type="submission" date="2020-08" db="EMBL/GenBank/DDBJ databases">
        <title>Genomic Encyclopedia of Type Strains, Phase IV (KMG-IV): sequencing the most valuable type-strain genomes for metagenomic binning, comparative biology and taxonomic classification.</title>
        <authorList>
            <person name="Goeker M."/>
        </authorList>
    </citation>
    <scope>NUCLEOTIDE SEQUENCE [LARGE SCALE GENOMIC DNA]</scope>
    <source>
        <strain evidence="6 7">DSM 21458</strain>
    </source>
</reference>
<name>A0A841I424_9DEIO</name>
<keyword evidence="2" id="KW-0805">Transcription regulation</keyword>
<dbReference type="GO" id="GO:0032993">
    <property type="term" value="C:protein-DNA complex"/>
    <property type="evidence" value="ECO:0007669"/>
    <property type="project" value="TreeGrafter"/>
</dbReference>
<keyword evidence="4" id="KW-0804">Transcription</keyword>
<evidence type="ECO:0000256" key="4">
    <source>
        <dbReference type="ARBA" id="ARBA00023163"/>
    </source>
</evidence>